<feature type="region of interest" description="Disordered" evidence="10">
    <location>
        <begin position="830"/>
        <end position="858"/>
    </location>
</feature>
<keyword evidence="8" id="KW-0539">Nucleus</keyword>
<evidence type="ECO:0000256" key="10">
    <source>
        <dbReference type="SAM" id="MobiDB-lite"/>
    </source>
</evidence>
<dbReference type="GO" id="GO:0006357">
    <property type="term" value="P:regulation of transcription by RNA polymerase II"/>
    <property type="evidence" value="ECO:0007669"/>
    <property type="project" value="TreeGrafter"/>
</dbReference>
<dbReference type="Pfam" id="PF01448">
    <property type="entry name" value="ELM2"/>
    <property type="match status" value="1"/>
</dbReference>
<dbReference type="GO" id="GO:0003714">
    <property type="term" value="F:transcription corepressor activity"/>
    <property type="evidence" value="ECO:0007669"/>
    <property type="project" value="TreeGrafter"/>
</dbReference>
<feature type="compositionally biased region" description="Basic and acidic residues" evidence="10">
    <location>
        <begin position="830"/>
        <end position="851"/>
    </location>
</feature>
<evidence type="ECO:0000256" key="2">
    <source>
        <dbReference type="ARBA" id="ARBA00022723"/>
    </source>
</evidence>
<evidence type="ECO:0000256" key="3">
    <source>
        <dbReference type="ARBA" id="ARBA00022771"/>
    </source>
</evidence>
<keyword evidence="15" id="KW-1185">Reference proteome</keyword>
<name>A0A8T0ACA5_SILME</name>
<dbReference type="EMBL" id="JABFDY010000025">
    <property type="protein sequence ID" value="KAF7688797.1"/>
    <property type="molecule type" value="Genomic_DNA"/>
</dbReference>
<keyword evidence="7" id="KW-0804">Transcription</keyword>
<sequence length="903" mass="100041">MEVMESSDINLPLLSESENLPDGVIVISPLTPSLASLPAQQQQLWVDTECEVSTNTEGMQRGKVAHKCSKCSKVFETRYTLHRHLLTHQPERSHACNVCQKKCKRHDLLIGHMLTHKKKKDYRCSHVGCQKMYCGYKSLQRHCATQHGASLLPSFTRSSSINTQTCPPLLEPPTLPAVKDGASTSNDFHSYLFPTKPRSAFQFEGYTGCGTSYTNYTLSGNPTFSCNPQDSNLSKLKLSEIPQSWSLTADGASCSFDSAVGLSESHSTEKSNQWASTAILGGSVVGPEEPETVHTWECNSQQGVLTNFQAQKEAPTRQPNKGIRMRMCCQPSSAFTRNSQADLLKLNMRPHEPQNNQQVPLMRGVASCSKLNIVGSSAHQIEPIIPSLSPATKIKKKRLQKILKPANIPTPPLPSPKPTTQRRPRACTADLVSPSQVAMASFSKKTAPADTLKGGSATAKARKGKESGERIYLKYPPRKHEQFSPSCPQVPTTSCKIDQLLMDPISTPKFGGVGMAGFCYQADREVQQSPLVIPVSVPVSSKEATLSKTSDPTIEKQHNVKKSRHPGHLQNLITPVQVAGGYPSQLRSPIYLADHLLNFDPPPYTPPPMLSPLRTGTGLYFNTLPQCQPSFPPPNIYSSFLDGKDGISLILDNTVTNIEPKINVGSRFQAEIPPLRNPLLILYDEHPADLTWAPWGDLPSNPKTQQKVTEFLAMCCSSVLPGGGTNTELALHCLHEVQGDILAALDLLLVRGDYRTSCHPLSDYHYTGSDHWTAQEMRLFQKTLLKQTKDFQLIHQMLQTKSVAQCVEYYYAMKKVKKFKQHWRAIKKAGDAGKNPESRRVTVEQYGDKTGGKKSLNTPKGKLIGYSTKNWEYTCEECGRGFHKTRSLSAHMKAHQQQESKWF</sequence>
<dbReference type="PROSITE" id="PS00028">
    <property type="entry name" value="ZINC_FINGER_C2H2_1"/>
    <property type="match status" value="4"/>
</dbReference>
<dbReference type="GO" id="GO:0003677">
    <property type="term" value="F:DNA binding"/>
    <property type="evidence" value="ECO:0007669"/>
    <property type="project" value="UniProtKB-KW"/>
</dbReference>
<comment type="subcellular location">
    <subcellularLocation>
        <location evidence="1">Nucleus</location>
    </subcellularLocation>
</comment>
<feature type="domain" description="C2H2-type" evidence="11">
    <location>
        <begin position="94"/>
        <end position="121"/>
    </location>
</feature>
<dbReference type="GO" id="GO:0008270">
    <property type="term" value="F:zinc ion binding"/>
    <property type="evidence" value="ECO:0007669"/>
    <property type="project" value="UniProtKB-KW"/>
</dbReference>
<keyword evidence="2" id="KW-0479">Metal-binding</keyword>
<dbReference type="InterPro" id="IPR013087">
    <property type="entry name" value="Znf_C2H2_type"/>
</dbReference>
<keyword evidence="6" id="KW-0238">DNA-binding</keyword>
<dbReference type="Proteomes" id="UP000606274">
    <property type="component" value="Unassembled WGS sequence"/>
</dbReference>
<organism evidence="14 15">
    <name type="scientific">Silurus meridionalis</name>
    <name type="common">Southern catfish</name>
    <name type="synonym">Silurus soldatovi meridionalis</name>
    <dbReference type="NCBI Taxonomy" id="175797"/>
    <lineage>
        <taxon>Eukaryota</taxon>
        <taxon>Metazoa</taxon>
        <taxon>Chordata</taxon>
        <taxon>Craniata</taxon>
        <taxon>Vertebrata</taxon>
        <taxon>Euteleostomi</taxon>
        <taxon>Actinopterygii</taxon>
        <taxon>Neopterygii</taxon>
        <taxon>Teleostei</taxon>
        <taxon>Ostariophysi</taxon>
        <taxon>Siluriformes</taxon>
        <taxon>Siluridae</taxon>
        <taxon>Silurus</taxon>
    </lineage>
</organism>
<dbReference type="PROSITE" id="PS51293">
    <property type="entry name" value="SANT"/>
    <property type="match status" value="1"/>
</dbReference>
<dbReference type="InterPro" id="IPR001005">
    <property type="entry name" value="SANT/Myb"/>
</dbReference>
<evidence type="ECO:0000259" key="11">
    <source>
        <dbReference type="PROSITE" id="PS50157"/>
    </source>
</evidence>
<evidence type="ECO:0000256" key="5">
    <source>
        <dbReference type="ARBA" id="ARBA00023015"/>
    </source>
</evidence>
<dbReference type="InterPro" id="IPR051066">
    <property type="entry name" value="Trans_reg/Corepressor"/>
</dbReference>
<evidence type="ECO:0000313" key="15">
    <source>
        <dbReference type="Proteomes" id="UP000606274"/>
    </source>
</evidence>
<gene>
    <name evidence="14" type="ORF">HF521_013604</name>
</gene>
<dbReference type="Gene3D" id="1.10.10.60">
    <property type="entry name" value="Homeodomain-like"/>
    <property type="match status" value="1"/>
</dbReference>
<dbReference type="SMART" id="SM00355">
    <property type="entry name" value="ZnF_C2H2"/>
    <property type="match status" value="4"/>
</dbReference>
<protein>
    <recommendedName>
        <fullName evidence="16">Zinc finger protein 541</fullName>
    </recommendedName>
</protein>
<feature type="domain" description="ELM2" evidence="12">
    <location>
        <begin position="660"/>
        <end position="752"/>
    </location>
</feature>
<comment type="caution">
    <text evidence="14">The sequence shown here is derived from an EMBL/GenBank/DDBJ whole genome shotgun (WGS) entry which is preliminary data.</text>
</comment>
<feature type="region of interest" description="Disordered" evidence="10">
    <location>
        <begin position="443"/>
        <end position="469"/>
    </location>
</feature>
<dbReference type="GO" id="GO:0000118">
    <property type="term" value="C:histone deacetylase complex"/>
    <property type="evidence" value="ECO:0007669"/>
    <property type="project" value="TreeGrafter"/>
</dbReference>
<feature type="domain" description="C2H2-type" evidence="11">
    <location>
        <begin position="873"/>
        <end position="900"/>
    </location>
</feature>
<dbReference type="SUPFAM" id="SSF57667">
    <property type="entry name" value="beta-beta-alpha zinc fingers"/>
    <property type="match status" value="2"/>
</dbReference>
<dbReference type="PANTHER" id="PTHR16089">
    <property type="entry name" value="REST COREPRESSOR COREST PROTEIN-RELATED"/>
    <property type="match status" value="1"/>
</dbReference>
<dbReference type="Pfam" id="PF00096">
    <property type="entry name" value="zf-C2H2"/>
    <property type="match status" value="2"/>
</dbReference>
<evidence type="ECO:0000256" key="4">
    <source>
        <dbReference type="ARBA" id="ARBA00022833"/>
    </source>
</evidence>
<dbReference type="AlphaFoldDB" id="A0A8T0ACA5"/>
<dbReference type="PROSITE" id="PS50157">
    <property type="entry name" value="ZINC_FINGER_C2H2_2"/>
    <property type="match status" value="3"/>
</dbReference>
<dbReference type="FunFam" id="1.10.10.60:FF:000012">
    <property type="entry name" value="Metastasis-associated 1 family, member 3"/>
    <property type="match status" value="1"/>
</dbReference>
<dbReference type="PROSITE" id="PS51156">
    <property type="entry name" value="ELM2"/>
    <property type="match status" value="1"/>
</dbReference>
<dbReference type="InterPro" id="IPR036236">
    <property type="entry name" value="Znf_C2H2_sf"/>
</dbReference>
<evidence type="ECO:0008006" key="16">
    <source>
        <dbReference type="Google" id="ProtNLM"/>
    </source>
</evidence>
<feature type="domain" description="C2H2-type" evidence="11">
    <location>
        <begin position="66"/>
        <end position="93"/>
    </location>
</feature>
<evidence type="ECO:0000313" key="14">
    <source>
        <dbReference type="EMBL" id="KAF7688797.1"/>
    </source>
</evidence>
<keyword evidence="3 9" id="KW-0863">Zinc-finger</keyword>
<evidence type="ECO:0000259" key="12">
    <source>
        <dbReference type="PROSITE" id="PS51156"/>
    </source>
</evidence>
<dbReference type="SUPFAM" id="SSF46689">
    <property type="entry name" value="Homeodomain-like"/>
    <property type="match status" value="1"/>
</dbReference>
<evidence type="ECO:0000256" key="1">
    <source>
        <dbReference type="ARBA" id="ARBA00004123"/>
    </source>
</evidence>
<dbReference type="InterPro" id="IPR000949">
    <property type="entry name" value="ELM2_dom"/>
</dbReference>
<dbReference type="InterPro" id="IPR009057">
    <property type="entry name" value="Homeodomain-like_sf"/>
</dbReference>
<dbReference type="GO" id="GO:0005667">
    <property type="term" value="C:transcription regulator complex"/>
    <property type="evidence" value="ECO:0007669"/>
    <property type="project" value="TreeGrafter"/>
</dbReference>
<dbReference type="SMART" id="SM01189">
    <property type="entry name" value="ELM2"/>
    <property type="match status" value="1"/>
</dbReference>
<reference evidence="14" key="1">
    <citation type="submission" date="2020-08" db="EMBL/GenBank/DDBJ databases">
        <title>Chromosome-level assembly of Southern catfish (Silurus meridionalis) provides insights into visual adaptation to the nocturnal and benthic lifestyles.</title>
        <authorList>
            <person name="Zhang Y."/>
            <person name="Wang D."/>
            <person name="Peng Z."/>
        </authorList>
    </citation>
    <scope>NUCLEOTIDE SEQUENCE</scope>
    <source>
        <strain evidence="14">SWU-2019-XX</strain>
        <tissue evidence="14">Muscle</tissue>
    </source>
</reference>
<dbReference type="SMART" id="SM00717">
    <property type="entry name" value="SANT"/>
    <property type="match status" value="1"/>
</dbReference>
<evidence type="ECO:0000256" key="8">
    <source>
        <dbReference type="ARBA" id="ARBA00023242"/>
    </source>
</evidence>
<dbReference type="PANTHER" id="PTHR16089:SF23">
    <property type="entry name" value="ZINC FINGER PROTEIN 541"/>
    <property type="match status" value="1"/>
</dbReference>
<dbReference type="Gene3D" id="3.30.160.60">
    <property type="entry name" value="Classic Zinc Finger"/>
    <property type="match status" value="1"/>
</dbReference>
<dbReference type="InterPro" id="IPR017884">
    <property type="entry name" value="SANT_dom"/>
</dbReference>
<feature type="domain" description="SANT" evidence="13">
    <location>
        <begin position="767"/>
        <end position="818"/>
    </location>
</feature>
<proteinExistence type="predicted"/>
<accession>A0A8T0ACA5</accession>
<keyword evidence="4" id="KW-0862">Zinc</keyword>
<evidence type="ECO:0000256" key="6">
    <source>
        <dbReference type="ARBA" id="ARBA00023125"/>
    </source>
</evidence>
<evidence type="ECO:0000259" key="13">
    <source>
        <dbReference type="PROSITE" id="PS51293"/>
    </source>
</evidence>
<evidence type="ECO:0000256" key="9">
    <source>
        <dbReference type="PROSITE-ProRule" id="PRU00042"/>
    </source>
</evidence>
<evidence type="ECO:0000256" key="7">
    <source>
        <dbReference type="ARBA" id="ARBA00023163"/>
    </source>
</evidence>
<keyword evidence="5" id="KW-0805">Transcription regulation</keyword>